<feature type="transmembrane region" description="Helical" evidence="1">
    <location>
        <begin position="43"/>
        <end position="61"/>
    </location>
</feature>
<keyword evidence="1" id="KW-1133">Transmembrane helix</keyword>
<keyword evidence="1" id="KW-0812">Transmembrane</keyword>
<keyword evidence="1" id="KW-0472">Membrane</keyword>
<feature type="transmembrane region" description="Helical" evidence="1">
    <location>
        <begin position="112"/>
        <end position="132"/>
    </location>
</feature>
<sequence length="137" mass="16011">MTAFVSFRFCILLAANFRSSKKQPLYACPYMNDCENRIINRDSVYLALFNSCLSLFISPLYRVYAPFLYPFPFLSLMMFHLFMLLFSVPPASIPALSHFSFSSSFRLGRSTMAYYTTLLLLNTRFYFFLYMCTPTAF</sequence>
<organism evidence="2 3">
    <name type="scientific">Ajellomyces capsulatus (strain H88)</name>
    <name type="common">Darling's disease fungus</name>
    <name type="synonym">Histoplasma capsulatum</name>
    <dbReference type="NCBI Taxonomy" id="544711"/>
    <lineage>
        <taxon>Eukaryota</taxon>
        <taxon>Fungi</taxon>
        <taxon>Dikarya</taxon>
        <taxon>Ascomycota</taxon>
        <taxon>Pezizomycotina</taxon>
        <taxon>Eurotiomycetes</taxon>
        <taxon>Eurotiomycetidae</taxon>
        <taxon>Onygenales</taxon>
        <taxon>Ajellomycetaceae</taxon>
        <taxon>Histoplasma</taxon>
    </lineage>
</organism>
<evidence type="ECO:0000313" key="3">
    <source>
        <dbReference type="Proteomes" id="UP000663419"/>
    </source>
</evidence>
<dbReference type="VEuPathDB" id="FungiDB:I7I53_05047"/>
<evidence type="ECO:0000313" key="2">
    <source>
        <dbReference type="EMBL" id="QSS56747.1"/>
    </source>
</evidence>
<reference evidence="2" key="1">
    <citation type="submission" date="2021-01" db="EMBL/GenBank/DDBJ databases">
        <title>Chromosome-level genome assembly of a human fungal pathogen reveals clustering of transcriptionally co-regulated genes.</title>
        <authorList>
            <person name="Voorhies M."/>
            <person name="Cohen S."/>
            <person name="Shea T.P."/>
            <person name="Petrus S."/>
            <person name="Munoz J.F."/>
            <person name="Poplawski S."/>
            <person name="Goldman W.E."/>
            <person name="Michael T."/>
            <person name="Cuomo C.A."/>
            <person name="Sil A."/>
            <person name="Beyhan S."/>
        </authorList>
    </citation>
    <scope>NUCLEOTIDE SEQUENCE</scope>
    <source>
        <strain evidence="2">H88</strain>
    </source>
</reference>
<gene>
    <name evidence="2" type="ORF">I7I53_05047</name>
</gene>
<dbReference type="AlphaFoldDB" id="A0A8A1LXV3"/>
<proteinExistence type="predicted"/>
<accession>A0A8A1LXV3</accession>
<dbReference type="EMBL" id="CP069106">
    <property type="protein sequence ID" value="QSS56747.1"/>
    <property type="molecule type" value="Genomic_DNA"/>
</dbReference>
<name>A0A8A1LXV3_AJEC8</name>
<evidence type="ECO:0000256" key="1">
    <source>
        <dbReference type="SAM" id="Phobius"/>
    </source>
</evidence>
<feature type="transmembrane region" description="Helical" evidence="1">
    <location>
        <begin position="73"/>
        <end position="92"/>
    </location>
</feature>
<protein>
    <submittedName>
        <fullName evidence="2">Uncharacterized protein</fullName>
    </submittedName>
</protein>
<dbReference type="Proteomes" id="UP000663419">
    <property type="component" value="Chromosome 5"/>
</dbReference>